<evidence type="ECO:0000256" key="7">
    <source>
        <dbReference type="ARBA" id="ARBA00022989"/>
    </source>
</evidence>
<evidence type="ECO:0000256" key="2">
    <source>
        <dbReference type="ARBA" id="ARBA00022475"/>
    </source>
</evidence>
<comment type="subcellular location">
    <subcellularLocation>
        <location evidence="1">Cell membrane</location>
        <topology evidence="1">Multi-pass membrane protein</topology>
    </subcellularLocation>
</comment>
<comment type="caution">
    <text evidence="15">The sequence shown here is derived from an EMBL/GenBank/DDBJ whole genome shotgun (WGS) entry which is preliminary data.</text>
</comment>
<dbReference type="EC" id="2.7.8.-" evidence="12"/>
<evidence type="ECO:0000259" key="14">
    <source>
        <dbReference type="PROSITE" id="PS50035"/>
    </source>
</evidence>
<evidence type="ECO:0000256" key="9">
    <source>
        <dbReference type="ARBA" id="ARBA00023136"/>
    </source>
</evidence>
<evidence type="ECO:0000313" key="15">
    <source>
        <dbReference type="EMBL" id="PWJ77401.1"/>
    </source>
</evidence>
<feature type="transmembrane region" description="Helical" evidence="13">
    <location>
        <begin position="20"/>
        <end position="48"/>
    </location>
</feature>
<evidence type="ECO:0000256" key="1">
    <source>
        <dbReference type="ARBA" id="ARBA00004651"/>
    </source>
</evidence>
<evidence type="ECO:0000256" key="12">
    <source>
        <dbReference type="NCBIfam" id="TIGR04265"/>
    </source>
</evidence>
<dbReference type="InterPro" id="IPR025202">
    <property type="entry name" value="PLD-like_dom"/>
</dbReference>
<dbReference type="Proteomes" id="UP000245412">
    <property type="component" value="Unassembled WGS sequence"/>
</dbReference>
<dbReference type="GO" id="GO:0005886">
    <property type="term" value="C:plasma membrane"/>
    <property type="evidence" value="ECO:0007669"/>
    <property type="project" value="UniProtKB-SubCell"/>
</dbReference>
<dbReference type="SUPFAM" id="SSF56024">
    <property type="entry name" value="Phospholipase D/nuclease"/>
    <property type="match status" value="2"/>
</dbReference>
<keyword evidence="8" id="KW-0443">Lipid metabolism</keyword>
<dbReference type="InterPro" id="IPR001736">
    <property type="entry name" value="PLipase_D/transphosphatidylase"/>
</dbReference>
<dbReference type="InterPro" id="IPR022924">
    <property type="entry name" value="Cardiolipin_synthase"/>
</dbReference>
<keyword evidence="2" id="KW-1003">Cell membrane</keyword>
<evidence type="ECO:0000256" key="5">
    <source>
        <dbReference type="ARBA" id="ARBA00022692"/>
    </source>
</evidence>
<sequence>MSEKIKINKQATIEKGKKGFFGLVYGRTAVVVLLLVLQVIILMAGFFWLGEYMYYIYGGVTALAVLLVLFIINKRENPAFKLVWIILILLVPVFGAMLYLFVELQIGTKWMNARIQKLHQQMRRYTVQDQVVAQNLERENQQVAHLANYINRFGGYPAYQNTSAKFFPIGEDKFKEMVIQLEKAEKFIFLEYFIIHEGYMLNTVVDILKKKVKQGVEVRFMYDGMCSLALMPYRYPEELEKYGIQCRMFSPVKPALSTHQNNRDHRKVLVIDGRVAFTGGVNLADEYINQKVRFGHWKDTAIMIEGDAVRSFTLMFLEMWNLDKYKVIEDYDKYLSVNFQKTPDAGDGFVIPYGDNPLDREPVGELVYMDILNTANRYVHIMTPYLVLDNEMMTALTYAAKRGVEIIIIMPHIPDKWYAFVLAKTYYNELLDAGVHIYEYTPGFVHAKGFISDDVKAVVGTINLDFRSLYLHFEDAVYMYKNSAVADVERDFQETLKKCQKITQEDYKKQKLFNKLAGRVLRLLAPLM</sequence>
<name>A0AB73T7B3_9FIRM</name>
<evidence type="ECO:0000313" key="16">
    <source>
        <dbReference type="Proteomes" id="UP000245412"/>
    </source>
</evidence>
<dbReference type="Pfam" id="PF13396">
    <property type="entry name" value="PLDc_N"/>
    <property type="match status" value="1"/>
</dbReference>
<dbReference type="RefSeq" id="WP_109625503.1">
    <property type="nucleotide sequence ID" value="NZ_CABJAT010000007.1"/>
</dbReference>
<feature type="domain" description="PLD phosphodiesterase" evidence="14">
    <location>
        <begin position="441"/>
        <end position="468"/>
    </location>
</feature>
<evidence type="ECO:0000256" key="13">
    <source>
        <dbReference type="SAM" id="Phobius"/>
    </source>
</evidence>
<feature type="transmembrane region" description="Helical" evidence="13">
    <location>
        <begin position="54"/>
        <end position="72"/>
    </location>
</feature>
<dbReference type="GO" id="GO:0008808">
    <property type="term" value="F:cardiolipin synthase activity"/>
    <property type="evidence" value="ECO:0007669"/>
    <property type="project" value="UniProtKB-UniRule"/>
</dbReference>
<dbReference type="Pfam" id="PF13091">
    <property type="entry name" value="PLDc_2"/>
    <property type="match status" value="2"/>
</dbReference>
<keyword evidence="7 13" id="KW-1133">Transmembrane helix</keyword>
<proteinExistence type="predicted"/>
<keyword evidence="10" id="KW-0594">Phospholipid biosynthesis</keyword>
<evidence type="ECO:0000256" key="3">
    <source>
        <dbReference type="ARBA" id="ARBA00022516"/>
    </source>
</evidence>
<reference evidence="15 16" key="1">
    <citation type="submission" date="2018-05" db="EMBL/GenBank/DDBJ databases">
        <authorList>
            <person name="Goeker M."/>
            <person name="Huntemann M."/>
            <person name="Clum A."/>
            <person name="Pillay M."/>
            <person name="Palaniappan K."/>
            <person name="Varghese N."/>
            <person name="Mikhailova N."/>
            <person name="Stamatis D."/>
            <person name="Reddy T."/>
            <person name="Daum C."/>
            <person name="Shapiro N."/>
            <person name="Ivanova N."/>
            <person name="Kyrpides N."/>
            <person name="Woyke T."/>
        </authorList>
    </citation>
    <scope>NUCLEOTIDE SEQUENCE [LARGE SCALE GENOMIC DNA]</scope>
    <source>
        <strain evidence="15 16">DSM 26524</strain>
    </source>
</reference>
<keyword evidence="4" id="KW-0808">Transferase</keyword>
<evidence type="ECO:0000256" key="10">
    <source>
        <dbReference type="ARBA" id="ARBA00023209"/>
    </source>
</evidence>
<evidence type="ECO:0000256" key="6">
    <source>
        <dbReference type="ARBA" id="ARBA00022737"/>
    </source>
</evidence>
<dbReference type="SMART" id="SM00155">
    <property type="entry name" value="PLDc"/>
    <property type="match status" value="2"/>
</dbReference>
<dbReference type="CDD" id="cd09160">
    <property type="entry name" value="PLDc_SMU_988_like_2"/>
    <property type="match status" value="1"/>
</dbReference>
<dbReference type="GO" id="GO:0032049">
    <property type="term" value="P:cardiolipin biosynthetic process"/>
    <property type="evidence" value="ECO:0007669"/>
    <property type="project" value="UniProtKB-UniRule"/>
</dbReference>
<feature type="transmembrane region" description="Helical" evidence="13">
    <location>
        <begin position="79"/>
        <end position="102"/>
    </location>
</feature>
<dbReference type="InterPro" id="IPR027379">
    <property type="entry name" value="CLS_N"/>
</dbReference>
<keyword evidence="3" id="KW-0444">Lipid biosynthesis</keyword>
<keyword evidence="6" id="KW-0677">Repeat</keyword>
<dbReference type="PANTHER" id="PTHR21248:SF22">
    <property type="entry name" value="PHOSPHOLIPASE D"/>
    <property type="match status" value="1"/>
</dbReference>
<dbReference type="PROSITE" id="PS50035">
    <property type="entry name" value="PLD"/>
    <property type="match status" value="2"/>
</dbReference>
<dbReference type="EMBL" id="QGGY01000003">
    <property type="protein sequence ID" value="PWJ77401.1"/>
    <property type="molecule type" value="Genomic_DNA"/>
</dbReference>
<evidence type="ECO:0000256" key="11">
    <source>
        <dbReference type="ARBA" id="ARBA00023264"/>
    </source>
</evidence>
<keyword evidence="5 13" id="KW-0812">Transmembrane</keyword>
<gene>
    <name evidence="15" type="ORF">C7383_103246</name>
</gene>
<keyword evidence="9 13" id="KW-0472">Membrane</keyword>
<keyword evidence="16" id="KW-1185">Reference proteome</keyword>
<dbReference type="NCBIfam" id="TIGR04265">
    <property type="entry name" value="bac_cardiolipin"/>
    <property type="match status" value="1"/>
</dbReference>
<dbReference type="CDD" id="cd09154">
    <property type="entry name" value="PLDc_SMU_988_like_1"/>
    <property type="match status" value="1"/>
</dbReference>
<dbReference type="AlphaFoldDB" id="A0AB73T7B3"/>
<organism evidence="15 16">
    <name type="scientific">Murimonas intestini</name>
    <dbReference type="NCBI Taxonomy" id="1337051"/>
    <lineage>
        <taxon>Bacteria</taxon>
        <taxon>Bacillati</taxon>
        <taxon>Bacillota</taxon>
        <taxon>Clostridia</taxon>
        <taxon>Lachnospirales</taxon>
        <taxon>Lachnospiraceae</taxon>
        <taxon>Murimonas</taxon>
    </lineage>
</organism>
<dbReference type="Gene3D" id="3.30.870.10">
    <property type="entry name" value="Endonuclease Chain A"/>
    <property type="match status" value="2"/>
</dbReference>
<keyword evidence="11" id="KW-1208">Phospholipid metabolism</keyword>
<evidence type="ECO:0000256" key="4">
    <source>
        <dbReference type="ARBA" id="ARBA00022679"/>
    </source>
</evidence>
<evidence type="ECO:0000256" key="8">
    <source>
        <dbReference type="ARBA" id="ARBA00023098"/>
    </source>
</evidence>
<feature type="domain" description="PLD phosphodiesterase" evidence="14">
    <location>
        <begin position="260"/>
        <end position="287"/>
    </location>
</feature>
<dbReference type="PANTHER" id="PTHR21248">
    <property type="entry name" value="CARDIOLIPIN SYNTHASE"/>
    <property type="match status" value="1"/>
</dbReference>
<protein>
    <recommendedName>
        <fullName evidence="12">Cardiolipin synthase</fullName>
        <ecNumber evidence="12">2.7.8.-</ecNumber>
    </recommendedName>
</protein>
<accession>A0AB73T7B3</accession>